<keyword evidence="7" id="KW-1185">Reference proteome</keyword>
<comment type="similarity">
    <text evidence="2">Belongs to the fimbrial protein family.</text>
</comment>
<dbReference type="PANTHER" id="PTHR33420:SF14">
    <property type="entry name" value="TYPE 1 FIMBRIN D-MANNOSE SPECIFIC ADHESIN"/>
    <property type="match status" value="1"/>
</dbReference>
<sequence>MRWLVLLGCFVVSSGASAATGDLNVNLDTNVTVSRDTPVGFALKRRDSSYKQTIGPLDRLVRTIGTVDGILVPGHNNVYQTSMPGIGIRFFGPTWRSVASRNAMPYEFVETRPGPPHNDVGLQIRGAAELVVTGQIQPGKITSFPTATLRFIDERANREFGRFKIRVSSSPVIAARACSVKTPNIRVDMPKLSVAAIGAVGEGAGRRPFDIRLSCDADVNVHTTLTDATSPGNRSSLLALTEASTARGVGYRVLHNGVPVQLGPASPVAGTEGQFFVSRSGNGTLNVPLEAEYVATGAVTPGSADANALFTMSYQ</sequence>
<feature type="domain" description="Fimbrial-type adhesion" evidence="5">
    <location>
        <begin position="174"/>
        <end position="315"/>
    </location>
</feature>
<evidence type="ECO:0000313" key="7">
    <source>
        <dbReference type="Proteomes" id="UP001609186"/>
    </source>
</evidence>
<accession>A0ABW7L8Z1</accession>
<dbReference type="SUPFAM" id="SSF49401">
    <property type="entry name" value="Bacterial adhesins"/>
    <property type="match status" value="1"/>
</dbReference>
<comment type="subcellular location">
    <subcellularLocation>
        <location evidence="1">Fimbrium</location>
    </subcellularLocation>
</comment>
<dbReference type="PANTHER" id="PTHR33420">
    <property type="entry name" value="FIMBRIAL SUBUNIT ELFA-RELATED"/>
    <property type="match status" value="1"/>
</dbReference>
<dbReference type="InterPro" id="IPR000259">
    <property type="entry name" value="Adhesion_dom_fimbrial"/>
</dbReference>
<dbReference type="InterPro" id="IPR050263">
    <property type="entry name" value="Bact_Fimbrial_Adh_Pro"/>
</dbReference>
<evidence type="ECO:0000259" key="5">
    <source>
        <dbReference type="Pfam" id="PF00419"/>
    </source>
</evidence>
<name>A0ABW7L8Z1_9BURK</name>
<reference evidence="6 7" key="1">
    <citation type="submission" date="2024-10" db="EMBL/GenBank/DDBJ databases">
        <title>Burkholderia semiarida in Mexico.</title>
        <authorList>
            <person name="Estrada P."/>
        </authorList>
    </citation>
    <scope>NUCLEOTIDE SEQUENCE [LARGE SCALE GENOMIC DNA]</scope>
    <source>
        <strain evidence="6 7">CLM7-1</strain>
    </source>
</reference>
<evidence type="ECO:0000256" key="2">
    <source>
        <dbReference type="ARBA" id="ARBA00006671"/>
    </source>
</evidence>
<evidence type="ECO:0000256" key="3">
    <source>
        <dbReference type="ARBA" id="ARBA00023263"/>
    </source>
</evidence>
<comment type="caution">
    <text evidence="6">The sequence shown here is derived from an EMBL/GenBank/DDBJ whole genome shotgun (WGS) entry which is preliminary data.</text>
</comment>
<dbReference type="Proteomes" id="UP001609186">
    <property type="component" value="Unassembled WGS sequence"/>
</dbReference>
<dbReference type="InterPro" id="IPR008966">
    <property type="entry name" value="Adhesion_dom_sf"/>
</dbReference>
<evidence type="ECO:0000313" key="6">
    <source>
        <dbReference type="EMBL" id="MFH5254410.1"/>
    </source>
</evidence>
<keyword evidence="3" id="KW-0281">Fimbrium</keyword>
<feature type="chain" id="PRO_5045577398" evidence="4">
    <location>
        <begin position="19"/>
        <end position="315"/>
    </location>
</feature>
<dbReference type="Gene3D" id="2.60.40.3310">
    <property type="match status" value="1"/>
</dbReference>
<feature type="signal peptide" evidence="4">
    <location>
        <begin position="1"/>
        <end position="18"/>
    </location>
</feature>
<protein>
    <submittedName>
        <fullName evidence="6">Fimbrial protein</fullName>
    </submittedName>
</protein>
<evidence type="ECO:0000256" key="1">
    <source>
        <dbReference type="ARBA" id="ARBA00004561"/>
    </source>
</evidence>
<dbReference type="EMBL" id="JBIMPM010000035">
    <property type="protein sequence ID" value="MFH5254410.1"/>
    <property type="molecule type" value="Genomic_DNA"/>
</dbReference>
<dbReference type="Gene3D" id="2.60.40.1090">
    <property type="entry name" value="Fimbrial-type adhesion domain"/>
    <property type="match status" value="1"/>
</dbReference>
<dbReference type="InterPro" id="IPR036937">
    <property type="entry name" value="Adhesion_dom_fimbrial_sf"/>
</dbReference>
<proteinExistence type="inferred from homology"/>
<dbReference type="Pfam" id="PF00419">
    <property type="entry name" value="Fimbrial"/>
    <property type="match status" value="1"/>
</dbReference>
<gene>
    <name evidence="6" type="ORF">ACGTRS_24565</name>
</gene>
<keyword evidence="4" id="KW-0732">Signal</keyword>
<evidence type="ECO:0000256" key="4">
    <source>
        <dbReference type="SAM" id="SignalP"/>
    </source>
</evidence>
<organism evidence="6 7">
    <name type="scientific">Burkholderia semiarida</name>
    <dbReference type="NCBI Taxonomy" id="2843303"/>
    <lineage>
        <taxon>Bacteria</taxon>
        <taxon>Pseudomonadati</taxon>
        <taxon>Pseudomonadota</taxon>
        <taxon>Betaproteobacteria</taxon>
        <taxon>Burkholderiales</taxon>
        <taxon>Burkholderiaceae</taxon>
        <taxon>Burkholderia</taxon>
        <taxon>Burkholderia cepacia complex</taxon>
    </lineage>
</organism>
<dbReference type="RefSeq" id="WP_395130468.1">
    <property type="nucleotide sequence ID" value="NZ_JBIMPM010000035.1"/>
</dbReference>